<dbReference type="Proteomes" id="UP001166286">
    <property type="component" value="Unassembled WGS sequence"/>
</dbReference>
<sequence>MVSLKLVQQSNATLRSTTSGQVSLFVGATSGLGLATLTEYTRHSTRPKVYIVGRNPSKLSNIINELENSNPQGIYIPIKSEFSLFKNVDTACEELKQKEKSLDLLLMSPGYLKPGRVPDNEDGIEDTISLRYYVRARFIQNLLPLLSSSSSARIVSIHGAGKEGHLNEDDLELKHTYTMQNAAMHTSTMNTLALEEVAATHPTISCIHVFPGLVITPAFDTFSEDWPLPLRVLLRRVVLPPMKIFTTSLPESGQRHLFHATSARFPPAGVKDPPGAGVARPPGVEVARGADWKDGSGCYLLSYDGEAIGDKKLLDNYRQRDMGKKIWQHTQEVFDRALVKARQRYEFSRLEQANLKKKLNGTLWPRDLLPQHIPAARVMLFAYNAKVARDASEAGIRQHANDLLDLLNNERPATMHLRPIIFVCHSLGGIVVKQALLTANLNRRFLSYGGAPFAVNVVRVFTGSDRNDLVRSLQRNSPFLAHLTADFKHIYEDFNYLTIVETNGILKAPLPTLVVDMDSAQLGLPGHREHVIDLDRDHRQICKLTNDSVFERIVRHIKWLVAEAKRRATDEGRENQVQAAEEQQSEHKVEVPVATSAPLLSTVNSTEPNPLIGHAILKLPLTQWLSGDSPLLILYGDSGSGKTSVALQFARMQQSFYSIFWFAAESLDSLQNWYNRASFCIAPGRFGEWSRDHYYAVTQWLLDPANGKWILIFDYANPELNFGDILPENVPWGK</sequence>
<evidence type="ECO:0000313" key="3">
    <source>
        <dbReference type="EMBL" id="KAK0506973.1"/>
    </source>
</evidence>
<name>A0AA39QPY7_9LECA</name>
<evidence type="ECO:0000256" key="2">
    <source>
        <dbReference type="SAM" id="MobiDB-lite"/>
    </source>
</evidence>
<organism evidence="3 4">
    <name type="scientific">Cladonia borealis</name>
    <dbReference type="NCBI Taxonomy" id="184061"/>
    <lineage>
        <taxon>Eukaryota</taxon>
        <taxon>Fungi</taxon>
        <taxon>Dikarya</taxon>
        <taxon>Ascomycota</taxon>
        <taxon>Pezizomycotina</taxon>
        <taxon>Lecanoromycetes</taxon>
        <taxon>OSLEUM clade</taxon>
        <taxon>Lecanoromycetidae</taxon>
        <taxon>Lecanorales</taxon>
        <taxon>Lecanorineae</taxon>
        <taxon>Cladoniaceae</taxon>
        <taxon>Cladonia</taxon>
    </lineage>
</organism>
<gene>
    <name evidence="3" type="ORF">JMJ35_010673</name>
</gene>
<dbReference type="SUPFAM" id="SSF53474">
    <property type="entry name" value="alpha/beta-Hydrolases"/>
    <property type="match status" value="2"/>
</dbReference>
<evidence type="ECO:0000313" key="4">
    <source>
        <dbReference type="Proteomes" id="UP001166286"/>
    </source>
</evidence>
<dbReference type="InterPro" id="IPR036291">
    <property type="entry name" value="NAD(P)-bd_dom_sf"/>
</dbReference>
<dbReference type="Gene3D" id="3.40.50.720">
    <property type="entry name" value="NAD(P)-binding Rossmann-like Domain"/>
    <property type="match status" value="1"/>
</dbReference>
<dbReference type="PANTHER" id="PTHR47534:SF3">
    <property type="entry name" value="ALCOHOL DEHYDROGENASE-LIKE C-TERMINAL DOMAIN-CONTAINING PROTEIN"/>
    <property type="match status" value="1"/>
</dbReference>
<keyword evidence="4" id="KW-1185">Reference proteome</keyword>
<dbReference type="SUPFAM" id="SSF51735">
    <property type="entry name" value="NAD(P)-binding Rossmann-fold domains"/>
    <property type="match status" value="1"/>
</dbReference>
<dbReference type="EMBL" id="JAFEKC020000026">
    <property type="protein sequence ID" value="KAK0506973.1"/>
    <property type="molecule type" value="Genomic_DNA"/>
</dbReference>
<feature type="region of interest" description="Disordered" evidence="2">
    <location>
        <begin position="570"/>
        <end position="589"/>
    </location>
</feature>
<dbReference type="Pfam" id="PF00106">
    <property type="entry name" value="adh_short"/>
    <property type="match status" value="1"/>
</dbReference>
<dbReference type="InterPro" id="IPR052228">
    <property type="entry name" value="Sec_Metab_Biosynth_Oxidored"/>
</dbReference>
<dbReference type="InterPro" id="IPR029058">
    <property type="entry name" value="AB_hydrolase_fold"/>
</dbReference>
<accession>A0AA39QPY7</accession>
<dbReference type="InterPro" id="IPR002347">
    <property type="entry name" value="SDR_fam"/>
</dbReference>
<dbReference type="SUPFAM" id="SSF52540">
    <property type="entry name" value="P-loop containing nucleoside triphosphate hydrolases"/>
    <property type="match status" value="1"/>
</dbReference>
<reference evidence="3" key="1">
    <citation type="submission" date="2023-03" db="EMBL/GenBank/DDBJ databases">
        <title>Complete genome of Cladonia borealis.</title>
        <authorList>
            <person name="Park H."/>
        </authorList>
    </citation>
    <scope>NUCLEOTIDE SEQUENCE</scope>
    <source>
        <strain evidence="3">ANT050790</strain>
    </source>
</reference>
<keyword evidence="1" id="KW-0560">Oxidoreductase</keyword>
<dbReference type="GO" id="GO:0016491">
    <property type="term" value="F:oxidoreductase activity"/>
    <property type="evidence" value="ECO:0007669"/>
    <property type="project" value="UniProtKB-KW"/>
</dbReference>
<protein>
    <submittedName>
        <fullName evidence="3">Uncharacterized protein</fullName>
    </submittedName>
</protein>
<dbReference type="InterPro" id="IPR027417">
    <property type="entry name" value="P-loop_NTPase"/>
</dbReference>
<dbReference type="PANTHER" id="PTHR47534">
    <property type="entry name" value="YALI0E05731P"/>
    <property type="match status" value="1"/>
</dbReference>
<dbReference type="AlphaFoldDB" id="A0AA39QPY7"/>
<evidence type="ECO:0000256" key="1">
    <source>
        <dbReference type="ARBA" id="ARBA00023002"/>
    </source>
</evidence>
<comment type="caution">
    <text evidence="3">The sequence shown here is derived from an EMBL/GenBank/DDBJ whole genome shotgun (WGS) entry which is preliminary data.</text>
</comment>
<dbReference type="Gene3D" id="3.40.50.300">
    <property type="entry name" value="P-loop containing nucleotide triphosphate hydrolases"/>
    <property type="match status" value="1"/>
</dbReference>
<proteinExistence type="predicted"/>